<dbReference type="PROSITE" id="PS00622">
    <property type="entry name" value="HTH_LUXR_1"/>
    <property type="match status" value="1"/>
</dbReference>
<name>A0A6N4XFG4_9FLAO</name>
<dbReference type="GO" id="GO:0006355">
    <property type="term" value="P:regulation of DNA-templated transcription"/>
    <property type="evidence" value="ECO:0007669"/>
    <property type="project" value="InterPro"/>
</dbReference>
<evidence type="ECO:0000256" key="3">
    <source>
        <dbReference type="ARBA" id="ARBA00023163"/>
    </source>
</evidence>
<evidence type="ECO:0000313" key="7">
    <source>
        <dbReference type="EMBL" id="CAA7197398.1"/>
    </source>
</evidence>
<evidence type="ECO:0000259" key="6">
    <source>
        <dbReference type="PROSITE" id="PS50110"/>
    </source>
</evidence>
<dbReference type="Proteomes" id="UP000445144">
    <property type="component" value="Unassembled WGS sequence"/>
</dbReference>
<dbReference type="PANTHER" id="PTHR43214">
    <property type="entry name" value="TWO-COMPONENT RESPONSE REGULATOR"/>
    <property type="match status" value="1"/>
</dbReference>
<evidence type="ECO:0000256" key="4">
    <source>
        <dbReference type="PROSITE-ProRule" id="PRU00169"/>
    </source>
</evidence>
<dbReference type="InterPro" id="IPR036388">
    <property type="entry name" value="WH-like_DNA-bd_sf"/>
</dbReference>
<dbReference type="Gene3D" id="3.40.50.2300">
    <property type="match status" value="1"/>
</dbReference>
<protein>
    <submittedName>
        <fullName evidence="7">Oxygen regulatory protein NreC</fullName>
    </submittedName>
</protein>
<feature type="domain" description="HTH luxR-type" evidence="5">
    <location>
        <begin position="127"/>
        <end position="194"/>
    </location>
</feature>
<keyword evidence="1" id="KW-0805">Transcription regulation</keyword>
<dbReference type="EMBL" id="CACVBR010000053">
    <property type="protein sequence ID" value="CAA7197398.1"/>
    <property type="molecule type" value="Genomic_DNA"/>
</dbReference>
<feature type="domain" description="Response regulatory" evidence="6">
    <location>
        <begin position="1"/>
        <end position="102"/>
    </location>
</feature>
<dbReference type="Gene3D" id="1.10.10.10">
    <property type="entry name" value="Winged helix-like DNA-binding domain superfamily/Winged helix DNA-binding domain"/>
    <property type="match status" value="1"/>
</dbReference>
<keyword evidence="3" id="KW-0804">Transcription</keyword>
<feature type="modified residue" description="4-aspartylphosphate" evidence="4">
    <location>
        <position position="38"/>
    </location>
</feature>
<keyword evidence="2" id="KW-0238">DNA-binding</keyword>
<dbReference type="SUPFAM" id="SSF52172">
    <property type="entry name" value="CheY-like"/>
    <property type="match status" value="1"/>
</dbReference>
<accession>A0A6N4XFG4</accession>
<dbReference type="GO" id="GO:0003677">
    <property type="term" value="F:DNA binding"/>
    <property type="evidence" value="ECO:0007669"/>
    <property type="project" value="UniProtKB-KW"/>
</dbReference>
<keyword evidence="4" id="KW-0597">Phosphoprotein</keyword>
<dbReference type="AlphaFoldDB" id="A0A6N4XFG4"/>
<evidence type="ECO:0000313" key="8">
    <source>
        <dbReference type="Proteomes" id="UP000445144"/>
    </source>
</evidence>
<evidence type="ECO:0000256" key="2">
    <source>
        <dbReference type="ARBA" id="ARBA00023125"/>
    </source>
</evidence>
<dbReference type="InterPro" id="IPR016032">
    <property type="entry name" value="Sig_transdc_resp-reg_C-effctor"/>
</dbReference>
<dbReference type="SMART" id="SM00421">
    <property type="entry name" value="HTH_LUXR"/>
    <property type="match status" value="1"/>
</dbReference>
<keyword evidence="8" id="KW-1185">Reference proteome</keyword>
<dbReference type="GO" id="GO:0000160">
    <property type="term" value="P:phosphorelay signal transduction system"/>
    <property type="evidence" value="ECO:0007669"/>
    <property type="project" value="InterPro"/>
</dbReference>
<reference evidence="7 8" key="1">
    <citation type="submission" date="2020-01" db="EMBL/GenBank/DDBJ databases">
        <authorList>
            <person name="Rodrigo-Torres L."/>
            <person name="Arahal R. D."/>
            <person name="Lucena T."/>
        </authorList>
    </citation>
    <scope>NUCLEOTIDE SEQUENCE [LARGE SCALE GENOMIC DNA]</scope>
    <source>
        <strain evidence="7 8">CECT 9293</strain>
    </source>
</reference>
<dbReference type="InterPro" id="IPR001789">
    <property type="entry name" value="Sig_transdc_resp-reg_receiver"/>
</dbReference>
<dbReference type="Pfam" id="PF00196">
    <property type="entry name" value="GerE"/>
    <property type="match status" value="1"/>
</dbReference>
<dbReference type="Pfam" id="PF00072">
    <property type="entry name" value="Response_reg"/>
    <property type="match status" value="1"/>
</dbReference>
<sequence>MAFMLNNMNPDIIVDRVYDDKVIIDKLLENEYDLLIWDRAMLVNNFGPTIKELKKISPRLKIIIFTEYQKNICFHYFHQGADALIYKTYEEEEIRQAIYSIFKRGYYYPQELLDNLIHKPQLMTLFSSSGLEILSEREKDVYDGLIKGKGNLEIANVLGLHQSTISVYKSRLFKKLNINSLVDLIKFSNHFINK</sequence>
<dbReference type="InterPro" id="IPR000792">
    <property type="entry name" value="Tscrpt_reg_LuxR_C"/>
</dbReference>
<proteinExistence type="predicted"/>
<dbReference type="InterPro" id="IPR039420">
    <property type="entry name" value="WalR-like"/>
</dbReference>
<organism evidence="7 8">
    <name type="scientific">Chryseobacterium potabilaquae</name>
    <dbReference type="NCBI Taxonomy" id="2675057"/>
    <lineage>
        <taxon>Bacteria</taxon>
        <taxon>Pseudomonadati</taxon>
        <taxon>Bacteroidota</taxon>
        <taxon>Flavobacteriia</taxon>
        <taxon>Flavobacteriales</taxon>
        <taxon>Weeksellaceae</taxon>
        <taxon>Chryseobacterium group</taxon>
        <taxon>Chryseobacterium</taxon>
    </lineage>
</organism>
<dbReference type="PANTHER" id="PTHR43214:SF41">
    <property type="entry name" value="NITRATE_NITRITE RESPONSE REGULATOR PROTEIN NARP"/>
    <property type="match status" value="1"/>
</dbReference>
<dbReference type="InterPro" id="IPR011006">
    <property type="entry name" value="CheY-like_superfamily"/>
</dbReference>
<gene>
    <name evidence="7" type="primary">nreC_11</name>
    <name evidence="7" type="ORF">CHRY9293_03457</name>
</gene>
<evidence type="ECO:0000259" key="5">
    <source>
        <dbReference type="PROSITE" id="PS50043"/>
    </source>
</evidence>
<dbReference type="PRINTS" id="PR00038">
    <property type="entry name" value="HTHLUXR"/>
</dbReference>
<dbReference type="PROSITE" id="PS50110">
    <property type="entry name" value="RESPONSE_REGULATORY"/>
    <property type="match status" value="1"/>
</dbReference>
<dbReference type="CDD" id="cd06170">
    <property type="entry name" value="LuxR_C_like"/>
    <property type="match status" value="1"/>
</dbReference>
<dbReference type="SUPFAM" id="SSF46894">
    <property type="entry name" value="C-terminal effector domain of the bipartite response regulators"/>
    <property type="match status" value="1"/>
</dbReference>
<evidence type="ECO:0000256" key="1">
    <source>
        <dbReference type="ARBA" id="ARBA00023015"/>
    </source>
</evidence>
<dbReference type="PROSITE" id="PS50043">
    <property type="entry name" value="HTH_LUXR_2"/>
    <property type="match status" value="1"/>
</dbReference>